<dbReference type="Pfam" id="PF00668">
    <property type="entry name" value="Condensation"/>
    <property type="match status" value="1"/>
</dbReference>
<sequence>MNPHDDLVAVTGLACRFPGAPDADALWRLLVEERAGLTRLTDDELAARGVPGRLRRDPAYVPVAGLIDGQDLFDPEPFGLTDGEAALMDPQQRLFLEICWRALEQAGHGGGRGAGAVGVFAGAAQSAYLAANLAGRWDPTGGGADPGGSLQTAIATQTDYLPAQVAYRLDLTGPAISVNTACSTSLVAVHVAVQSLLSGECDTALAGGVSLIVPQGRGYLSTPDGIYSEDGTVRPFSAHGTGIVYTQGVGAVVLRRLRDALDDGDPVLAVVHGSAVNNDGADKTGLTAPSVRGQARAVAEALAVAGADPRQIGYVEAHGTGTRLGDPIEVAALRQVFGDSGPAWCGLGSVKSNLGHTNAAAGIASFIKTVLAIRHGVLPASLHAEPVNELLGLAGSPFEVVSRTRRWDGPELAGVSSFGIGGTNAHVVVGPAPERPAPPADGRPHPVVLSAHTPEALDETVAGLARWAGSAPAVPVADVAYTLQQGRRHRRHRVSVVAEDGNLAAALRDAAPLAAPASPPRLVFAFPGGGSARAGMGAALYDAEPAFAACVDECAELFHPHLGRDIRAVVRGAEDDVRGPVPGLPALFSVSLATARLLETWGVRPDVVLGHSLGEYTAAVVAGALPLRDAVRLVAVRSLAMAEAAGDGAMLSVPRGEAETRALLREHPGVDLAALNAPGACVVSGPEPAVAALEKTLTDAGHEPARLRFDGAAHSRLVEPALPLLEAAAAGLAAAAPTVPLVSTLTGKVVTAELGTADHWVRQLREPVRFSEALRTAVEGTPAVLLHVGPGGALAALARAHRLPELRAALTTLATDQDDSDLTALRETAGRLWTHGVEPDFAAMHRRRRRIALPGQAFRRRRLWIDPPERPAPSVTAAQEPDEDEPLQIPVWTQVPPLDPAAGLAGRWAVAGDDENAVASVVASLSAAGAEAIPATQADEHPDAHWTGVVLLAGHWNHPATFEAATGGTGERIGHADAKARAEDARVHTSPANPETGTDDAKARTRHSDAEAVSEGVLGHARIAERFFSGERSAGVLLQVTRGAQRVSGADRPDPAAAALHALPRVIAQEQPGARWRVLDVDEHTDLGEAVPAELADLLATEGSGAEPALRSGERWLRAITPWRPVPAPDIPACGTALIIGGLGDVGLTTAAHLARKGMRVVVTSRSGRPAVDDADPAARERAASLRGLAEEGLPLDVRRLDAADAEGTAALLAELSADGPIDLVVHAAGVVATADLRPLRATGPGQVTGHVHAKIAGALALREAVERLPTERRPRDVVLMSSAGTLVGGIGMGPYCAANRYLDALAEAEAGAGATRWVSVVWDAWKVGPAGTERTVRLAFALGARTGMAALDRIVTRRRTRPPVVAVSTTDLRERSAQAAYTAPPRRGADAGQETTLTPAERTVAELWTELLGVPVTSADADFFALGGHSLLATRILALLRESHGVRLRLRDLIANPTVGALARLLTVREPVGPAEPEVRTARDDAPDGTFPMPEVTTAPDDAADGTFPMTRVQHAYWVGREGGYALGDIACQFYLEYDCPDLDLPRYERAWRKVIARHPMLRTIVTRQGRLKVLDHVPPYRIRVHDLSAAGEAAAAERLTRLRERISRDPGPSDRWPLVQIQAARLPGGRVRLFIGVDVLICDAGSYWIIDREVRHHYEHPDTPLPEPGIDFAACVRALEQARASDDWRRAAGYWRARLDTLPGPPPLPVTVPEGAPRFVRRTARLTAGQWEEFKREAARRRLTPAAVLLTAYAETLAAWSASEHFALTLTLFDRPPIHPDVEKVVGDFTSLLLHEVDRREPGTFAEQAERTRHRLFSDLDHRAYSALDLLAERASGQGRAESVPVVFTSALGLEDLVGGRPDLQWVGEQVHALSQTPQTWLDHQVLVQRDELLLQWDAVAGLLPDAEVDEMFARYAARVRRLAAEPSAWDEPATVSGGHDDIVVPMREGTGEQTLFLIHPSGGDVLCYAELSRLLDERFAIIALTDPGLAGGSAPDDLPGLARRYREAIRRHRPHGPYLLGGWSMGGSLGQEVACQLHEDGAAVGLLLMFDSNDPTYITPLPGDEMAEATVRQLGAFEAYLGLDLGVGTREERAALLATPADERWETVAARLRAHRLLGRGEDPRERVAVFARHLRGLGAHTPRRLNDANATTVLIRAERRAARNSGVGMGVDDTPPELPDLGWGRHLAGPLEIHALDTDHYGVLRPPAVARLAELINRVLARY</sequence>
<dbReference type="InterPro" id="IPR014031">
    <property type="entry name" value="Ketoacyl_synth_C"/>
</dbReference>
<dbReference type="InterPro" id="IPR036291">
    <property type="entry name" value="NAD(P)-bd_dom_sf"/>
</dbReference>
<dbReference type="GO" id="GO:0004312">
    <property type="term" value="F:fatty acid synthase activity"/>
    <property type="evidence" value="ECO:0007669"/>
    <property type="project" value="TreeGrafter"/>
</dbReference>
<dbReference type="InterPro" id="IPR016035">
    <property type="entry name" value="Acyl_Trfase/lysoPLipase"/>
</dbReference>
<dbReference type="PROSITE" id="PS52004">
    <property type="entry name" value="KS3_2"/>
    <property type="match status" value="1"/>
</dbReference>
<dbReference type="Gene3D" id="3.30.559.10">
    <property type="entry name" value="Chloramphenicol acetyltransferase-like domain"/>
    <property type="match status" value="1"/>
</dbReference>
<evidence type="ECO:0000256" key="1">
    <source>
        <dbReference type="ARBA" id="ARBA00001957"/>
    </source>
</evidence>
<dbReference type="InterPro" id="IPR018201">
    <property type="entry name" value="Ketoacyl_synth_AS"/>
</dbReference>
<dbReference type="InterPro" id="IPR016036">
    <property type="entry name" value="Malonyl_transacylase_ACP-bd"/>
</dbReference>
<dbReference type="OrthoDB" id="4537517at2"/>
<feature type="region of interest" description="Disordered" evidence="7">
    <location>
        <begin position="1377"/>
        <end position="1396"/>
    </location>
</feature>
<dbReference type="PROSITE" id="PS00606">
    <property type="entry name" value="KS3_1"/>
    <property type="match status" value="1"/>
</dbReference>
<feature type="compositionally biased region" description="Basic and acidic residues" evidence="7">
    <location>
        <begin position="999"/>
        <end position="1010"/>
    </location>
</feature>
<dbReference type="SUPFAM" id="SSF55048">
    <property type="entry name" value="Probable ACP-binding domain of malonyl-CoA ACP transacylase"/>
    <property type="match status" value="1"/>
</dbReference>
<dbReference type="RefSeq" id="WP_111177565.1">
    <property type="nucleotide sequence ID" value="NZ_POUD01000020.1"/>
</dbReference>
<dbReference type="GO" id="GO:0071770">
    <property type="term" value="P:DIM/DIP cell wall layer assembly"/>
    <property type="evidence" value="ECO:0007669"/>
    <property type="project" value="TreeGrafter"/>
</dbReference>
<dbReference type="Pfam" id="PF02801">
    <property type="entry name" value="Ketoacyl-synt_C"/>
    <property type="match status" value="1"/>
</dbReference>
<dbReference type="Pfam" id="PF16197">
    <property type="entry name" value="KAsynt_C_assoc"/>
    <property type="match status" value="1"/>
</dbReference>
<dbReference type="GO" id="GO:0016874">
    <property type="term" value="F:ligase activity"/>
    <property type="evidence" value="ECO:0007669"/>
    <property type="project" value="UniProtKB-KW"/>
</dbReference>
<dbReference type="InterPro" id="IPR009081">
    <property type="entry name" value="PP-bd_ACP"/>
</dbReference>
<gene>
    <name evidence="10" type="ORF">C1J01_07850</name>
</gene>
<evidence type="ECO:0000313" key="10">
    <source>
        <dbReference type="EMBL" id="PZG21039.1"/>
    </source>
</evidence>
<dbReference type="InterPro" id="IPR036736">
    <property type="entry name" value="ACP-like_sf"/>
</dbReference>
<feature type="domain" description="Carrier" evidence="8">
    <location>
        <begin position="1396"/>
        <end position="1471"/>
    </location>
</feature>
<evidence type="ECO:0000259" key="8">
    <source>
        <dbReference type="PROSITE" id="PS50075"/>
    </source>
</evidence>
<dbReference type="Proteomes" id="UP000249304">
    <property type="component" value="Unassembled WGS sequence"/>
</dbReference>
<keyword evidence="5" id="KW-0436">Ligase</keyword>
<dbReference type="InterPro" id="IPR032821">
    <property type="entry name" value="PKS_assoc"/>
</dbReference>
<comment type="pathway">
    <text evidence="2">Siderophore biosynthesis.</text>
</comment>
<dbReference type="InterPro" id="IPR029058">
    <property type="entry name" value="AB_hydrolase_fold"/>
</dbReference>
<dbReference type="InterPro" id="IPR014043">
    <property type="entry name" value="Acyl_transferase_dom"/>
</dbReference>
<dbReference type="SUPFAM" id="SSF51735">
    <property type="entry name" value="NAD(P)-binding Rossmann-fold domains"/>
    <property type="match status" value="2"/>
</dbReference>
<dbReference type="PANTHER" id="PTHR43775">
    <property type="entry name" value="FATTY ACID SYNTHASE"/>
    <property type="match status" value="1"/>
</dbReference>
<dbReference type="SMART" id="SM00822">
    <property type="entry name" value="PKS_KR"/>
    <property type="match status" value="1"/>
</dbReference>
<dbReference type="Pfam" id="PF00698">
    <property type="entry name" value="Acyl_transf_1"/>
    <property type="match status" value="1"/>
</dbReference>
<dbReference type="SMART" id="SM00827">
    <property type="entry name" value="PKS_AT"/>
    <property type="match status" value="1"/>
</dbReference>
<dbReference type="Gene3D" id="3.40.50.1820">
    <property type="entry name" value="alpha/beta hydrolase"/>
    <property type="match status" value="2"/>
</dbReference>
<evidence type="ECO:0000259" key="9">
    <source>
        <dbReference type="PROSITE" id="PS52004"/>
    </source>
</evidence>
<dbReference type="Pfam" id="PF00109">
    <property type="entry name" value="ketoacyl-synt"/>
    <property type="match status" value="1"/>
</dbReference>
<feature type="compositionally biased region" description="Basic and acidic residues" evidence="7">
    <location>
        <begin position="977"/>
        <end position="987"/>
    </location>
</feature>
<dbReference type="SUPFAM" id="SSF53474">
    <property type="entry name" value="alpha/beta-Hydrolases"/>
    <property type="match status" value="1"/>
</dbReference>
<dbReference type="GO" id="GO:0006633">
    <property type="term" value="P:fatty acid biosynthetic process"/>
    <property type="evidence" value="ECO:0007669"/>
    <property type="project" value="InterPro"/>
</dbReference>
<dbReference type="FunFam" id="3.30.559.10:FF:000023">
    <property type="entry name" value="Non-ribosomal peptide synthetase"/>
    <property type="match status" value="1"/>
</dbReference>
<dbReference type="SMART" id="SM00825">
    <property type="entry name" value="PKS_KS"/>
    <property type="match status" value="1"/>
</dbReference>
<dbReference type="InterPro" id="IPR020802">
    <property type="entry name" value="TesA-like"/>
</dbReference>
<dbReference type="InterPro" id="IPR001031">
    <property type="entry name" value="Thioesterase"/>
</dbReference>
<dbReference type="InterPro" id="IPR020841">
    <property type="entry name" value="PKS_Beta-ketoAc_synthase_dom"/>
</dbReference>
<keyword evidence="3" id="KW-0596">Phosphopantetheine</keyword>
<dbReference type="InterPro" id="IPR057326">
    <property type="entry name" value="KR_dom"/>
</dbReference>
<dbReference type="InterPro" id="IPR020806">
    <property type="entry name" value="PKS_PP-bd"/>
</dbReference>
<feature type="region of interest" description="Disordered" evidence="7">
    <location>
        <begin position="977"/>
        <end position="1012"/>
    </location>
</feature>
<dbReference type="InterPro" id="IPR001227">
    <property type="entry name" value="Ac_transferase_dom_sf"/>
</dbReference>
<feature type="domain" description="Ketosynthase family 3 (KS3)" evidence="9">
    <location>
        <begin position="5"/>
        <end position="431"/>
    </location>
</feature>
<dbReference type="PROSITE" id="PS50075">
    <property type="entry name" value="CARRIER"/>
    <property type="match status" value="1"/>
</dbReference>
<dbReference type="InterPro" id="IPR014030">
    <property type="entry name" value="Ketoacyl_synth_N"/>
</dbReference>
<dbReference type="Pfam" id="PF00975">
    <property type="entry name" value="Thioesterase"/>
    <property type="match status" value="1"/>
</dbReference>
<dbReference type="EMBL" id="POUD01000020">
    <property type="protein sequence ID" value="PZG21039.1"/>
    <property type="molecule type" value="Genomic_DNA"/>
</dbReference>
<dbReference type="Gene3D" id="3.30.559.30">
    <property type="entry name" value="Nonribosomal peptide synthetase, condensation domain"/>
    <property type="match status" value="1"/>
</dbReference>
<evidence type="ECO:0000256" key="3">
    <source>
        <dbReference type="ARBA" id="ARBA00022450"/>
    </source>
</evidence>
<evidence type="ECO:0000256" key="5">
    <source>
        <dbReference type="ARBA" id="ARBA00022598"/>
    </source>
</evidence>
<dbReference type="InterPro" id="IPR013968">
    <property type="entry name" value="PKS_KR"/>
</dbReference>
<dbReference type="FunFam" id="3.30.559.30:FF:000006">
    <property type="entry name" value="Yersiniabactin polyketide/non-ribosomal peptide synthetase"/>
    <property type="match status" value="1"/>
</dbReference>
<keyword evidence="4" id="KW-0597">Phosphoprotein</keyword>
<dbReference type="GO" id="GO:0004315">
    <property type="term" value="F:3-oxoacyl-[acyl-carrier-protein] synthase activity"/>
    <property type="evidence" value="ECO:0007669"/>
    <property type="project" value="InterPro"/>
</dbReference>
<dbReference type="InterPro" id="IPR023213">
    <property type="entry name" value="CAT-like_dom_sf"/>
</dbReference>
<dbReference type="Pfam" id="PF08659">
    <property type="entry name" value="KR"/>
    <property type="match status" value="1"/>
</dbReference>
<evidence type="ECO:0000256" key="2">
    <source>
        <dbReference type="ARBA" id="ARBA00004924"/>
    </source>
</evidence>
<comment type="caution">
    <text evidence="10">The sequence shown here is derived from an EMBL/GenBank/DDBJ whole genome shotgun (WGS) entry which is preliminary data.</text>
</comment>
<dbReference type="Gene3D" id="3.30.70.3290">
    <property type="match status" value="1"/>
</dbReference>
<dbReference type="GO" id="GO:0005886">
    <property type="term" value="C:plasma membrane"/>
    <property type="evidence" value="ECO:0007669"/>
    <property type="project" value="TreeGrafter"/>
</dbReference>
<dbReference type="Gene3D" id="3.40.50.720">
    <property type="entry name" value="NAD(P)-binding Rossmann-like Domain"/>
    <property type="match status" value="1"/>
</dbReference>
<dbReference type="InterPro" id="IPR057737">
    <property type="entry name" value="Condensation_MtbB-like"/>
</dbReference>
<organism evidence="10 11">
    <name type="scientific">Nonomuraea aridisoli</name>
    <dbReference type="NCBI Taxonomy" id="2070368"/>
    <lineage>
        <taxon>Bacteria</taxon>
        <taxon>Bacillati</taxon>
        <taxon>Actinomycetota</taxon>
        <taxon>Actinomycetes</taxon>
        <taxon>Streptosporangiales</taxon>
        <taxon>Streptosporangiaceae</taxon>
        <taxon>Nonomuraea</taxon>
    </lineage>
</organism>
<dbReference type="SUPFAM" id="SSF53901">
    <property type="entry name" value="Thiolase-like"/>
    <property type="match status" value="1"/>
</dbReference>
<evidence type="ECO:0000313" key="11">
    <source>
        <dbReference type="Proteomes" id="UP000249304"/>
    </source>
</evidence>
<dbReference type="SUPFAM" id="SSF47336">
    <property type="entry name" value="ACP-like"/>
    <property type="match status" value="1"/>
</dbReference>
<reference evidence="10 11" key="1">
    <citation type="submission" date="2018-01" db="EMBL/GenBank/DDBJ databases">
        <title>Draft genome sequence of Nonomuraea sp. KC333.</title>
        <authorList>
            <person name="Sahin N."/>
            <person name="Saygin H."/>
            <person name="Ay H."/>
        </authorList>
    </citation>
    <scope>NUCLEOTIDE SEQUENCE [LARGE SCALE GENOMIC DNA]</scope>
    <source>
        <strain evidence="10 11">KC333</strain>
    </source>
</reference>
<dbReference type="Gene3D" id="3.40.47.10">
    <property type="match status" value="1"/>
</dbReference>
<dbReference type="InterPro" id="IPR001242">
    <property type="entry name" value="Condensation_dom"/>
</dbReference>
<dbReference type="InterPro" id="IPR016039">
    <property type="entry name" value="Thiolase-like"/>
</dbReference>
<feature type="compositionally biased region" description="Basic and acidic residues" evidence="7">
    <location>
        <begin position="1478"/>
        <end position="1487"/>
    </location>
</feature>
<evidence type="ECO:0000256" key="7">
    <source>
        <dbReference type="SAM" id="MobiDB-lite"/>
    </source>
</evidence>
<accession>A0A2W2EW21</accession>
<dbReference type="SUPFAM" id="SSF52151">
    <property type="entry name" value="FabD/lysophospholipase-like"/>
    <property type="match status" value="1"/>
</dbReference>
<evidence type="ECO:0000256" key="4">
    <source>
        <dbReference type="ARBA" id="ARBA00022553"/>
    </source>
</evidence>
<dbReference type="SMART" id="SM00824">
    <property type="entry name" value="PKS_TE"/>
    <property type="match status" value="1"/>
</dbReference>
<proteinExistence type="predicted"/>
<feature type="region of interest" description="Disordered" evidence="7">
    <location>
        <begin position="1476"/>
        <end position="1506"/>
    </location>
</feature>
<keyword evidence="6" id="KW-0808">Transferase</keyword>
<dbReference type="CDD" id="cd19535">
    <property type="entry name" value="Cyc_NRPS"/>
    <property type="match status" value="1"/>
</dbReference>
<dbReference type="PROSITE" id="PS00012">
    <property type="entry name" value="PHOSPHOPANTETHEINE"/>
    <property type="match status" value="1"/>
</dbReference>
<dbReference type="InterPro" id="IPR050091">
    <property type="entry name" value="PKS_NRPS_Biosynth_Enz"/>
</dbReference>
<name>A0A2W2EW21_9ACTN</name>
<dbReference type="Gene3D" id="3.40.366.10">
    <property type="entry name" value="Malonyl-Coenzyme A Acyl Carrier Protein, domain 2"/>
    <property type="match status" value="1"/>
</dbReference>
<comment type="cofactor">
    <cofactor evidence="1">
        <name>pantetheine 4'-phosphate</name>
        <dbReference type="ChEBI" id="CHEBI:47942"/>
    </cofactor>
</comment>
<dbReference type="InterPro" id="IPR006162">
    <property type="entry name" value="Ppantetheine_attach_site"/>
</dbReference>
<keyword evidence="11" id="KW-1185">Reference proteome</keyword>
<dbReference type="Pfam" id="PF00550">
    <property type="entry name" value="PP-binding"/>
    <property type="match status" value="1"/>
</dbReference>
<dbReference type="SMART" id="SM00823">
    <property type="entry name" value="PKS_PP"/>
    <property type="match status" value="1"/>
</dbReference>
<dbReference type="GO" id="GO:0005737">
    <property type="term" value="C:cytoplasm"/>
    <property type="evidence" value="ECO:0007669"/>
    <property type="project" value="TreeGrafter"/>
</dbReference>
<protein>
    <submittedName>
        <fullName evidence="10">Beta-ketoacyl synthase</fullName>
    </submittedName>
</protein>
<dbReference type="CDD" id="cd00833">
    <property type="entry name" value="PKS"/>
    <property type="match status" value="1"/>
</dbReference>
<dbReference type="PANTHER" id="PTHR43775:SF37">
    <property type="entry name" value="SI:DKEY-61P9.11"/>
    <property type="match status" value="1"/>
</dbReference>
<dbReference type="GO" id="GO:0031177">
    <property type="term" value="F:phosphopantetheine binding"/>
    <property type="evidence" value="ECO:0007669"/>
    <property type="project" value="InterPro"/>
</dbReference>
<evidence type="ECO:0000256" key="6">
    <source>
        <dbReference type="ARBA" id="ARBA00022679"/>
    </source>
</evidence>
<dbReference type="SUPFAM" id="SSF52777">
    <property type="entry name" value="CoA-dependent acyltransferases"/>
    <property type="match status" value="2"/>
</dbReference>